<sequence length="120" mass="13194">MPLSLPDLGFLITARKGGSNLFSAILDYRYSRRVNFGPTFNNFIELVRIHAGYVNSPLMILGGKQMEISIWGSTTAQQLGSDPISRDSKEGPAAVAVCSTFVKNYQEKLNLSSTNATWSF</sequence>
<proteinExistence type="predicted"/>
<protein>
    <submittedName>
        <fullName evidence="1">Uncharacterized protein</fullName>
    </submittedName>
</protein>
<organism evidence="1 2">
    <name type="scientific">Papaver somniferum</name>
    <name type="common">Opium poppy</name>
    <dbReference type="NCBI Taxonomy" id="3469"/>
    <lineage>
        <taxon>Eukaryota</taxon>
        <taxon>Viridiplantae</taxon>
        <taxon>Streptophyta</taxon>
        <taxon>Embryophyta</taxon>
        <taxon>Tracheophyta</taxon>
        <taxon>Spermatophyta</taxon>
        <taxon>Magnoliopsida</taxon>
        <taxon>Ranunculales</taxon>
        <taxon>Papaveraceae</taxon>
        <taxon>Papaveroideae</taxon>
        <taxon>Papaver</taxon>
    </lineage>
</organism>
<gene>
    <name evidence="1" type="ORF">C5167_014521</name>
</gene>
<evidence type="ECO:0000313" key="2">
    <source>
        <dbReference type="Proteomes" id="UP000316621"/>
    </source>
</evidence>
<dbReference type="Gramene" id="RZC55665">
    <property type="protein sequence ID" value="RZC55665"/>
    <property type="gene ID" value="C5167_014521"/>
</dbReference>
<reference evidence="1 2" key="1">
    <citation type="journal article" date="2018" name="Science">
        <title>The opium poppy genome and morphinan production.</title>
        <authorList>
            <person name="Guo L."/>
            <person name="Winzer T."/>
            <person name="Yang X."/>
            <person name="Li Y."/>
            <person name="Ning Z."/>
            <person name="He Z."/>
            <person name="Teodor R."/>
            <person name="Lu Y."/>
            <person name="Bowser T.A."/>
            <person name="Graham I.A."/>
            <person name="Ye K."/>
        </authorList>
    </citation>
    <scope>NUCLEOTIDE SEQUENCE [LARGE SCALE GENOMIC DNA]</scope>
    <source>
        <strain evidence="2">cv. HN1</strain>
        <tissue evidence="1">Leaves</tissue>
    </source>
</reference>
<dbReference type="Proteomes" id="UP000316621">
    <property type="component" value="Chromosome 3"/>
</dbReference>
<dbReference type="EMBL" id="CM010717">
    <property type="protein sequence ID" value="RZC55665.1"/>
    <property type="molecule type" value="Genomic_DNA"/>
</dbReference>
<keyword evidence="2" id="KW-1185">Reference proteome</keyword>
<accession>A0A4Y7J7Q4</accession>
<dbReference type="AlphaFoldDB" id="A0A4Y7J7Q4"/>
<name>A0A4Y7J7Q4_PAPSO</name>
<evidence type="ECO:0000313" key="1">
    <source>
        <dbReference type="EMBL" id="RZC55665.1"/>
    </source>
</evidence>